<sequence length="399" mass="45361">MKRTMFFLYCLAVAGLFYTCQPEDPMVRNDQSAIKVQKGYLHFRDWEVFNQTLNMTRELDHNATLNWLSNFKGYESLFEFHDKIMEAETDFGAYLDQLDEDELQVYLDKFEAEKQVHSSFVDANKDYLLFWGENDFEIKYRIPQDHYPFVNKEGLMKVGENLIKFTDKYQYTILDGADSKLALLGNLTARSKELGIEVIELKKVEIPVDAIYDLNSGEARLRNCPKIGPWLLNVSLGSNDLLGCGKNGSFRVRGFIALNYIGTGSCDGTGKNKKTMSLRVQNQKWFGANRIGFWVANKTYQLSITVWGLAVTAPNFPDGHFTPTFAGLNWPGVPAPLPTPVTVNNPTFITEKQWTVWETNCNYTDFGFDLTGVTFGIGATFRAQNFTEFDTSAAPCNCF</sequence>
<dbReference type="EMBL" id="JAUJEA010000012">
    <property type="protein sequence ID" value="MDN5204596.1"/>
    <property type="molecule type" value="Genomic_DNA"/>
</dbReference>
<name>A0ABT8KV20_9BACT</name>
<evidence type="ECO:0008006" key="3">
    <source>
        <dbReference type="Google" id="ProtNLM"/>
    </source>
</evidence>
<gene>
    <name evidence="1" type="ORF">QQ008_24605</name>
</gene>
<evidence type="ECO:0000313" key="1">
    <source>
        <dbReference type="EMBL" id="MDN5204596.1"/>
    </source>
</evidence>
<accession>A0ABT8KV20</accession>
<dbReference type="RefSeq" id="WP_346754620.1">
    <property type="nucleotide sequence ID" value="NZ_JAUJEA010000012.1"/>
</dbReference>
<evidence type="ECO:0000313" key="2">
    <source>
        <dbReference type="Proteomes" id="UP001172082"/>
    </source>
</evidence>
<protein>
    <recommendedName>
        <fullName evidence="3">DUF4848 domain-containing protein</fullName>
    </recommendedName>
</protein>
<proteinExistence type="predicted"/>
<comment type="caution">
    <text evidence="1">The sequence shown here is derived from an EMBL/GenBank/DDBJ whole genome shotgun (WGS) entry which is preliminary data.</text>
</comment>
<keyword evidence="2" id="KW-1185">Reference proteome</keyword>
<organism evidence="1 2">
    <name type="scientific">Splendidivirga corallicola</name>
    <dbReference type="NCBI Taxonomy" id="3051826"/>
    <lineage>
        <taxon>Bacteria</taxon>
        <taxon>Pseudomonadati</taxon>
        <taxon>Bacteroidota</taxon>
        <taxon>Cytophagia</taxon>
        <taxon>Cytophagales</taxon>
        <taxon>Splendidivirgaceae</taxon>
        <taxon>Splendidivirga</taxon>
    </lineage>
</organism>
<dbReference type="Proteomes" id="UP001172082">
    <property type="component" value="Unassembled WGS sequence"/>
</dbReference>
<reference evidence="1" key="1">
    <citation type="submission" date="2023-06" db="EMBL/GenBank/DDBJ databases">
        <title>Genomic of Parafulvivirga corallium.</title>
        <authorList>
            <person name="Wang G."/>
        </authorList>
    </citation>
    <scope>NUCLEOTIDE SEQUENCE</scope>
    <source>
        <strain evidence="1">BMA10</strain>
    </source>
</reference>